<dbReference type="Proteomes" id="UP000319783">
    <property type="component" value="Unassembled WGS sequence"/>
</dbReference>
<evidence type="ECO:0000313" key="1">
    <source>
        <dbReference type="EMBL" id="TLD40301.1"/>
    </source>
</evidence>
<accession>A0A533QCE7</accession>
<organism evidence="1 2">
    <name type="scientific">Candidatus Jettenia ecosi</name>
    <dbReference type="NCBI Taxonomy" id="2494326"/>
    <lineage>
        <taxon>Bacteria</taxon>
        <taxon>Pseudomonadati</taxon>
        <taxon>Planctomycetota</taxon>
        <taxon>Candidatus Brocadiia</taxon>
        <taxon>Candidatus Brocadiales</taxon>
        <taxon>Candidatus Brocadiaceae</taxon>
        <taxon>Candidatus Jettenia</taxon>
    </lineage>
</organism>
<comment type="caution">
    <text evidence="1">The sequence shown here is derived from an EMBL/GenBank/DDBJ whole genome shotgun (WGS) entry which is preliminary data.</text>
</comment>
<evidence type="ECO:0000313" key="2">
    <source>
        <dbReference type="Proteomes" id="UP000319783"/>
    </source>
</evidence>
<gene>
    <name evidence="1" type="ORF">JETT_3444</name>
</gene>
<dbReference type="AlphaFoldDB" id="A0A533QCE7"/>
<protein>
    <submittedName>
        <fullName evidence="1">Uncharacterized protein</fullName>
    </submittedName>
</protein>
<sequence length="99" mass="11162">MLRMDNSELIARSDLVIYGEVKEIHSKRDNREAIIFVECILKGKLTAGMEIKVIFSPGMEDSPVFETNERVLLFLTKSDSELFMTVGGIQGKFSFGKSQ</sequence>
<reference evidence="1 2" key="1">
    <citation type="submission" date="2019-04" db="EMBL/GenBank/DDBJ databases">
        <title>Genome of a novel bacterium Candidatus Jettenia ecosi reconstructed from metagenome of an anammox bioreactor.</title>
        <authorList>
            <person name="Mardanov A.V."/>
            <person name="Beletsky A.V."/>
            <person name="Ravin N.V."/>
            <person name="Botchkova E.A."/>
            <person name="Litti Y.V."/>
            <person name="Nozhevnikova A.N."/>
        </authorList>
    </citation>
    <scope>NUCLEOTIDE SEQUENCE [LARGE SCALE GENOMIC DNA]</scope>
    <source>
        <strain evidence="1">J2</strain>
    </source>
</reference>
<name>A0A533QCE7_9BACT</name>
<proteinExistence type="predicted"/>
<dbReference type="EMBL" id="SULG01000112">
    <property type="protein sequence ID" value="TLD40301.1"/>
    <property type="molecule type" value="Genomic_DNA"/>
</dbReference>